<proteinExistence type="inferred from homology"/>
<dbReference type="GO" id="GO:0047617">
    <property type="term" value="F:fatty acyl-CoA hydrolase activity"/>
    <property type="evidence" value="ECO:0007669"/>
    <property type="project" value="TreeGrafter"/>
</dbReference>
<dbReference type="GO" id="GO:0005739">
    <property type="term" value="C:mitochondrion"/>
    <property type="evidence" value="ECO:0007669"/>
    <property type="project" value="TreeGrafter"/>
</dbReference>
<feature type="domain" description="HotDog ACOT-type" evidence="5">
    <location>
        <begin position="45"/>
        <end position="104"/>
    </location>
</feature>
<dbReference type="InterPro" id="IPR033120">
    <property type="entry name" value="HOTDOG_ACOT"/>
</dbReference>
<protein>
    <submittedName>
        <fullName evidence="6">Acyl-coenzyme A thioesterase 9, mitochondrial</fullName>
    </submittedName>
</protein>
<dbReference type="Gene3D" id="3.10.129.10">
    <property type="entry name" value="Hotdog Thioesterase"/>
    <property type="match status" value="1"/>
</dbReference>
<dbReference type="GO" id="GO:0006637">
    <property type="term" value="P:acyl-CoA metabolic process"/>
    <property type="evidence" value="ECO:0007669"/>
    <property type="project" value="TreeGrafter"/>
</dbReference>
<name>V5GI28_ANOGL</name>
<keyword evidence="3" id="KW-0378">Hydrolase</keyword>
<dbReference type="PROSITE" id="PS51770">
    <property type="entry name" value="HOTDOG_ACOT"/>
    <property type="match status" value="1"/>
</dbReference>
<sequence length="104" mass="12333">RKQKRAKIERNHVLKLCLIVRNNKLFMILLWKVDRHLPPGAAWMKDSILTSIVFSHPEDRNLHSTVFGGFIMRQAVELTWVLAYRFSKYRPILKCISDINFKKP</sequence>
<dbReference type="PANTHER" id="PTHR12655:SF0">
    <property type="entry name" value="ACYL-COENZYME A THIOESTERASE 9, MITOCHONDRIAL"/>
    <property type="match status" value="1"/>
</dbReference>
<gene>
    <name evidence="6" type="primary">ACOT9</name>
</gene>
<evidence type="ECO:0000256" key="2">
    <source>
        <dbReference type="ARBA" id="ARBA00022737"/>
    </source>
</evidence>
<dbReference type="SUPFAM" id="SSF54637">
    <property type="entry name" value="Thioesterase/thiol ester dehydrase-isomerase"/>
    <property type="match status" value="1"/>
</dbReference>
<evidence type="ECO:0000256" key="4">
    <source>
        <dbReference type="ARBA" id="ARBA00022946"/>
    </source>
</evidence>
<feature type="non-terminal residue" evidence="6">
    <location>
        <position position="104"/>
    </location>
</feature>
<feature type="non-terminal residue" evidence="6">
    <location>
        <position position="1"/>
    </location>
</feature>
<dbReference type="InterPro" id="IPR029069">
    <property type="entry name" value="HotDog_dom_sf"/>
</dbReference>
<dbReference type="AlphaFoldDB" id="V5GI28"/>
<comment type="similarity">
    <text evidence="1">Belongs to the acyl coenzyme A hydrolase family.</text>
</comment>
<keyword evidence="2" id="KW-0677">Repeat</keyword>
<evidence type="ECO:0000259" key="5">
    <source>
        <dbReference type="PROSITE" id="PS51770"/>
    </source>
</evidence>
<reference evidence="6" key="1">
    <citation type="submission" date="2013-07" db="EMBL/GenBank/DDBJ databases">
        <title>Midgut Transcriptome Profiling of Anoplphora glabripennis, a Lignocellulose Degrading, Wood-Boring Cerambycid.</title>
        <authorList>
            <person name="Scully E.D."/>
            <person name="Hoover K."/>
            <person name="Carlson J.E."/>
            <person name="Tien M."/>
            <person name="Geib S.M."/>
        </authorList>
    </citation>
    <scope>NUCLEOTIDE SEQUENCE</scope>
</reference>
<accession>V5GI28</accession>
<evidence type="ECO:0000256" key="1">
    <source>
        <dbReference type="ARBA" id="ARBA00010458"/>
    </source>
</evidence>
<dbReference type="PANTHER" id="PTHR12655">
    <property type="entry name" value="ACYL-COA THIOESTERASE"/>
    <property type="match status" value="1"/>
</dbReference>
<keyword evidence="4" id="KW-0809">Transit peptide</keyword>
<evidence type="ECO:0000313" key="6">
    <source>
        <dbReference type="EMBL" id="JAB60123.1"/>
    </source>
</evidence>
<evidence type="ECO:0000256" key="3">
    <source>
        <dbReference type="ARBA" id="ARBA00022801"/>
    </source>
</evidence>
<organism evidence="6">
    <name type="scientific">Anoplophora glabripennis</name>
    <name type="common">Asian longhorn beetle</name>
    <name type="synonym">Anoplophora nobilis</name>
    <dbReference type="NCBI Taxonomy" id="217634"/>
    <lineage>
        <taxon>Eukaryota</taxon>
        <taxon>Metazoa</taxon>
        <taxon>Ecdysozoa</taxon>
        <taxon>Arthropoda</taxon>
        <taxon>Hexapoda</taxon>
        <taxon>Insecta</taxon>
        <taxon>Pterygota</taxon>
        <taxon>Neoptera</taxon>
        <taxon>Endopterygota</taxon>
        <taxon>Coleoptera</taxon>
        <taxon>Polyphaga</taxon>
        <taxon>Cucujiformia</taxon>
        <taxon>Chrysomeloidea</taxon>
        <taxon>Cerambycidae</taxon>
        <taxon>Lamiinae</taxon>
        <taxon>Lamiini</taxon>
        <taxon>Anoplophora</taxon>
    </lineage>
</organism>
<dbReference type="EMBL" id="GALX01008343">
    <property type="protein sequence ID" value="JAB60123.1"/>
    <property type="molecule type" value="Transcribed_RNA"/>
</dbReference>